<dbReference type="UniPathway" id="UPA00591">
    <property type="reaction ID" value="UER00648"/>
</dbReference>
<comment type="catalytic activity">
    <reaction evidence="13">
        <text>GMP + diphosphate = guanine + 5-phospho-alpha-D-ribose 1-diphosphate</text>
        <dbReference type="Rhea" id="RHEA:25424"/>
        <dbReference type="ChEBI" id="CHEBI:16235"/>
        <dbReference type="ChEBI" id="CHEBI:33019"/>
        <dbReference type="ChEBI" id="CHEBI:58017"/>
        <dbReference type="ChEBI" id="CHEBI:58115"/>
        <dbReference type="EC" id="2.4.2.8"/>
    </reaction>
    <physiologicalReaction direction="right-to-left" evidence="13">
        <dbReference type="Rhea" id="RHEA:25426"/>
    </physiologicalReaction>
</comment>
<dbReference type="Proteomes" id="UP000297540">
    <property type="component" value="Unassembled WGS sequence"/>
</dbReference>
<reference evidence="17 18" key="1">
    <citation type="journal article" date="2017" name="Int. J. Syst. Evol. Microbiol.">
        <title>Mucilaginibacterpsychrotolerans sp. nov., isolated from peatlands.</title>
        <authorList>
            <person name="Deng Y."/>
            <person name="Shen L."/>
            <person name="Xu B."/>
            <person name="Liu Y."/>
            <person name="Gu Z."/>
            <person name="Liu H."/>
            <person name="Zhou Y."/>
        </authorList>
    </citation>
    <scope>NUCLEOTIDE SEQUENCE [LARGE SCALE GENOMIC DNA]</scope>
    <source>
        <strain evidence="17 18">NH7-4</strain>
    </source>
</reference>
<evidence type="ECO:0000256" key="8">
    <source>
        <dbReference type="ARBA" id="ARBA00022679"/>
    </source>
</evidence>
<dbReference type="GO" id="GO:0032264">
    <property type="term" value="P:IMP salvage"/>
    <property type="evidence" value="ECO:0007669"/>
    <property type="project" value="UniProtKB-UniPathway"/>
</dbReference>
<proteinExistence type="inferred from homology"/>
<evidence type="ECO:0000256" key="11">
    <source>
        <dbReference type="ARBA" id="ARBA00022741"/>
    </source>
</evidence>
<evidence type="ECO:0000256" key="4">
    <source>
        <dbReference type="ARBA" id="ARBA00008391"/>
    </source>
</evidence>
<dbReference type="Gene3D" id="3.40.50.2020">
    <property type="match status" value="1"/>
</dbReference>
<dbReference type="EMBL" id="SOZE01000002">
    <property type="protein sequence ID" value="TFF40360.1"/>
    <property type="molecule type" value="Genomic_DNA"/>
</dbReference>
<dbReference type="GO" id="GO:0000287">
    <property type="term" value="F:magnesium ion binding"/>
    <property type="evidence" value="ECO:0007669"/>
    <property type="project" value="TreeGrafter"/>
</dbReference>
<dbReference type="GO" id="GO:0004422">
    <property type="term" value="F:hypoxanthine phosphoribosyltransferase activity"/>
    <property type="evidence" value="ECO:0007669"/>
    <property type="project" value="InterPro"/>
</dbReference>
<evidence type="ECO:0000256" key="14">
    <source>
        <dbReference type="ARBA" id="ARBA00049402"/>
    </source>
</evidence>
<evidence type="ECO:0000259" key="16">
    <source>
        <dbReference type="Pfam" id="PF00156"/>
    </source>
</evidence>
<dbReference type="GO" id="GO:0032263">
    <property type="term" value="P:GMP salvage"/>
    <property type="evidence" value="ECO:0007669"/>
    <property type="project" value="TreeGrafter"/>
</dbReference>
<evidence type="ECO:0000256" key="15">
    <source>
        <dbReference type="RuleBase" id="RU364099"/>
    </source>
</evidence>
<sequence length="180" mass="20401">MKVQIADLEFEPLISYEEIQQRISELAQQINEDFAGKEPIFVGILNGSFMFIADLVKEITLPSQVTFTKLASYFGGVSSTQTIRDDFDLTGNIEGRDIILIEDIIDTGNTIRYLIEKLMVRKPASITVVSLLFKPDAVIYSVEELKYVAFQVPNDFVIGYGLDYREMGRNLKGIYRKLGK</sequence>
<dbReference type="GO" id="GO:0052657">
    <property type="term" value="F:guanine phosphoribosyltransferase activity"/>
    <property type="evidence" value="ECO:0007669"/>
    <property type="project" value="RHEA"/>
</dbReference>
<comment type="pathway">
    <text evidence="3 15">Purine metabolism; IMP biosynthesis via salvage pathway; IMP from hypoxanthine: step 1/1.</text>
</comment>
<evidence type="ECO:0000256" key="3">
    <source>
        <dbReference type="ARBA" id="ARBA00004669"/>
    </source>
</evidence>
<evidence type="ECO:0000256" key="7">
    <source>
        <dbReference type="ARBA" id="ARBA00022676"/>
    </source>
</evidence>
<feature type="domain" description="Phosphoribosyltransferase" evidence="16">
    <location>
        <begin position="16"/>
        <end position="164"/>
    </location>
</feature>
<comment type="catalytic activity">
    <reaction evidence="14">
        <text>IMP + diphosphate = hypoxanthine + 5-phospho-alpha-D-ribose 1-diphosphate</text>
        <dbReference type="Rhea" id="RHEA:17973"/>
        <dbReference type="ChEBI" id="CHEBI:17368"/>
        <dbReference type="ChEBI" id="CHEBI:33019"/>
        <dbReference type="ChEBI" id="CHEBI:58017"/>
        <dbReference type="ChEBI" id="CHEBI:58053"/>
        <dbReference type="EC" id="2.4.2.8"/>
    </reaction>
    <physiologicalReaction direction="right-to-left" evidence="14">
        <dbReference type="Rhea" id="RHEA:17975"/>
    </physiologicalReaction>
</comment>
<dbReference type="CDD" id="cd06223">
    <property type="entry name" value="PRTases_typeI"/>
    <property type="match status" value="1"/>
</dbReference>
<dbReference type="SUPFAM" id="SSF53271">
    <property type="entry name" value="PRTase-like"/>
    <property type="match status" value="1"/>
</dbReference>
<dbReference type="GO" id="GO:0005829">
    <property type="term" value="C:cytosol"/>
    <property type="evidence" value="ECO:0007669"/>
    <property type="project" value="TreeGrafter"/>
</dbReference>
<gene>
    <name evidence="17" type="primary">hpt</name>
    <name evidence="17" type="ORF">E2R66_03680</name>
</gene>
<dbReference type="GO" id="GO:0006166">
    <property type="term" value="P:purine ribonucleoside salvage"/>
    <property type="evidence" value="ECO:0007669"/>
    <property type="project" value="UniProtKB-KW"/>
</dbReference>
<comment type="similarity">
    <text evidence="4 15">Belongs to the purine/pyrimidine phosphoribosyltransferase family.</text>
</comment>
<dbReference type="GO" id="GO:0000166">
    <property type="term" value="F:nucleotide binding"/>
    <property type="evidence" value="ECO:0007669"/>
    <property type="project" value="UniProtKB-KW"/>
</dbReference>
<evidence type="ECO:0000256" key="6">
    <source>
        <dbReference type="ARBA" id="ARBA00022490"/>
    </source>
</evidence>
<dbReference type="OrthoDB" id="9802824at2"/>
<protein>
    <recommendedName>
        <fullName evidence="5 15">Hypoxanthine phosphoribosyltransferase</fullName>
        <ecNumber evidence="5 15">2.4.2.8</ecNumber>
    </recommendedName>
</protein>
<evidence type="ECO:0000256" key="1">
    <source>
        <dbReference type="ARBA" id="ARBA00001946"/>
    </source>
</evidence>
<dbReference type="Pfam" id="PF00156">
    <property type="entry name" value="Pribosyltran"/>
    <property type="match status" value="1"/>
</dbReference>
<keyword evidence="6 15" id="KW-0963">Cytoplasm</keyword>
<keyword evidence="11 15" id="KW-0547">Nucleotide-binding</keyword>
<dbReference type="GO" id="GO:0006178">
    <property type="term" value="P:guanine salvage"/>
    <property type="evidence" value="ECO:0007669"/>
    <property type="project" value="TreeGrafter"/>
</dbReference>
<dbReference type="InterPro" id="IPR050408">
    <property type="entry name" value="HGPRT"/>
</dbReference>
<evidence type="ECO:0000256" key="9">
    <source>
        <dbReference type="ARBA" id="ARBA00022723"/>
    </source>
</evidence>
<keyword evidence="9 15" id="KW-0479">Metal-binding</keyword>
<evidence type="ECO:0000256" key="13">
    <source>
        <dbReference type="ARBA" id="ARBA00048811"/>
    </source>
</evidence>
<evidence type="ECO:0000256" key="10">
    <source>
        <dbReference type="ARBA" id="ARBA00022726"/>
    </source>
</evidence>
<comment type="cofactor">
    <cofactor evidence="1 15">
        <name>Mg(2+)</name>
        <dbReference type="ChEBI" id="CHEBI:18420"/>
    </cofactor>
</comment>
<dbReference type="PANTHER" id="PTHR43340:SF1">
    <property type="entry name" value="HYPOXANTHINE PHOSPHORIBOSYLTRANSFERASE"/>
    <property type="match status" value="1"/>
</dbReference>
<accession>A0A4Y8SP08</accession>
<evidence type="ECO:0000313" key="17">
    <source>
        <dbReference type="EMBL" id="TFF40360.1"/>
    </source>
</evidence>
<dbReference type="AlphaFoldDB" id="A0A4Y8SP08"/>
<keyword evidence="18" id="KW-1185">Reference proteome</keyword>
<dbReference type="NCBIfam" id="TIGR01203">
    <property type="entry name" value="HGPRTase"/>
    <property type="match status" value="1"/>
</dbReference>
<name>A0A4Y8SP08_9SPHI</name>
<dbReference type="GO" id="GO:0046100">
    <property type="term" value="P:hypoxanthine metabolic process"/>
    <property type="evidence" value="ECO:0007669"/>
    <property type="project" value="TreeGrafter"/>
</dbReference>
<keyword evidence="7 15" id="KW-0328">Glycosyltransferase</keyword>
<dbReference type="RefSeq" id="WP_133226257.1">
    <property type="nucleotide sequence ID" value="NZ_SOZE01000002.1"/>
</dbReference>
<evidence type="ECO:0000256" key="5">
    <source>
        <dbReference type="ARBA" id="ARBA00011895"/>
    </source>
</evidence>
<organism evidence="17 18">
    <name type="scientific">Mucilaginibacter psychrotolerans</name>
    <dbReference type="NCBI Taxonomy" id="1524096"/>
    <lineage>
        <taxon>Bacteria</taxon>
        <taxon>Pseudomonadati</taxon>
        <taxon>Bacteroidota</taxon>
        <taxon>Sphingobacteriia</taxon>
        <taxon>Sphingobacteriales</taxon>
        <taxon>Sphingobacteriaceae</taxon>
        <taxon>Mucilaginibacter</taxon>
    </lineage>
</organism>
<dbReference type="InterPro" id="IPR005904">
    <property type="entry name" value="Hxn_phspho_trans"/>
</dbReference>
<dbReference type="InterPro" id="IPR000836">
    <property type="entry name" value="PRTase_dom"/>
</dbReference>
<evidence type="ECO:0000256" key="12">
    <source>
        <dbReference type="ARBA" id="ARBA00022842"/>
    </source>
</evidence>
<keyword evidence="12 15" id="KW-0460">Magnesium</keyword>
<dbReference type="InterPro" id="IPR029057">
    <property type="entry name" value="PRTase-like"/>
</dbReference>
<comment type="caution">
    <text evidence="17">The sequence shown here is derived from an EMBL/GenBank/DDBJ whole genome shotgun (WGS) entry which is preliminary data.</text>
</comment>
<dbReference type="EC" id="2.4.2.8" evidence="5 15"/>
<keyword evidence="10 15" id="KW-0660">Purine salvage</keyword>
<evidence type="ECO:0000313" key="18">
    <source>
        <dbReference type="Proteomes" id="UP000297540"/>
    </source>
</evidence>
<keyword evidence="8 15" id="KW-0808">Transferase</keyword>
<evidence type="ECO:0000256" key="2">
    <source>
        <dbReference type="ARBA" id="ARBA00004496"/>
    </source>
</evidence>
<comment type="subcellular location">
    <subcellularLocation>
        <location evidence="2 15">Cytoplasm</location>
    </subcellularLocation>
</comment>
<dbReference type="PANTHER" id="PTHR43340">
    <property type="entry name" value="HYPOXANTHINE-GUANINE PHOSPHORIBOSYLTRANSFERASE"/>
    <property type="match status" value="1"/>
</dbReference>